<dbReference type="GO" id="GO:0060271">
    <property type="term" value="P:cilium assembly"/>
    <property type="evidence" value="ECO:0007669"/>
    <property type="project" value="TreeGrafter"/>
</dbReference>
<organism evidence="9 10">
    <name type="scientific">Hirundo rustica rustica</name>
    <dbReference type="NCBI Taxonomy" id="333673"/>
    <lineage>
        <taxon>Eukaryota</taxon>
        <taxon>Metazoa</taxon>
        <taxon>Chordata</taxon>
        <taxon>Craniata</taxon>
        <taxon>Vertebrata</taxon>
        <taxon>Euteleostomi</taxon>
        <taxon>Archelosauria</taxon>
        <taxon>Archosauria</taxon>
        <taxon>Dinosauria</taxon>
        <taxon>Saurischia</taxon>
        <taxon>Theropoda</taxon>
        <taxon>Coelurosauria</taxon>
        <taxon>Aves</taxon>
        <taxon>Neognathae</taxon>
        <taxon>Neoaves</taxon>
        <taxon>Telluraves</taxon>
        <taxon>Australaves</taxon>
        <taxon>Passeriformes</taxon>
        <taxon>Sylvioidea</taxon>
        <taxon>Hirundinidae</taxon>
        <taxon>Hirundo</taxon>
    </lineage>
</organism>
<evidence type="ECO:0000256" key="7">
    <source>
        <dbReference type="ARBA" id="ARBA00023273"/>
    </source>
</evidence>
<evidence type="ECO:0000256" key="1">
    <source>
        <dbReference type="ARBA" id="ARBA00004114"/>
    </source>
</evidence>
<evidence type="ECO:0000256" key="4">
    <source>
        <dbReference type="ARBA" id="ARBA00022490"/>
    </source>
</evidence>
<dbReference type="GO" id="GO:0005814">
    <property type="term" value="C:centriole"/>
    <property type="evidence" value="ECO:0007669"/>
    <property type="project" value="UniProtKB-SubCell"/>
</dbReference>
<dbReference type="GO" id="GO:0097730">
    <property type="term" value="C:non-motile cilium"/>
    <property type="evidence" value="ECO:0007669"/>
    <property type="project" value="TreeGrafter"/>
</dbReference>
<keyword evidence="4" id="KW-0963">Cytoplasm</keyword>
<gene>
    <name evidence="9" type="ORF">DUI87_31615</name>
</gene>
<evidence type="ECO:0000256" key="5">
    <source>
        <dbReference type="ARBA" id="ARBA00022794"/>
    </source>
</evidence>
<sequence length="245" mass="27614">MEKVLGAESEEQLTANVSAWQGGSEEPSCSYNDPCADLSIDFGTQLDLPMDQRETRTLVMKRKVLRHGPNGRVEVFDESRNAKPQSLGHYSAVEDGTISQGEIDTSSSTLEHYLNYDSDDLGDDPYSLIGDFGSDTISEYPIPGRAPTNYIAPQAARAKRTDPVAKLNGYKQDWERFSVPGQDAHQSLRWAVRRQMLQPGLPRQVQKRLVPNTYEVPTMKKRDSLRFGVRWDLAHRLMPRRNSSS</sequence>
<dbReference type="PANTHER" id="PTHR34174">
    <property type="entry name" value="HYDROLETHALUS SYNDROME PROTEIN 1"/>
    <property type="match status" value="1"/>
</dbReference>
<keyword evidence="7" id="KW-0966">Cell projection</keyword>
<dbReference type="AlphaFoldDB" id="A0A3M0JBP7"/>
<name>A0A3M0JBP7_HIRRU</name>
<reference evidence="9 10" key="1">
    <citation type="submission" date="2018-07" db="EMBL/GenBank/DDBJ databases">
        <title>A high quality draft genome assembly of the barn swallow (H. rustica rustica).</title>
        <authorList>
            <person name="Formenti G."/>
            <person name="Chiara M."/>
            <person name="Poveda L."/>
            <person name="Francoijs K.-J."/>
            <person name="Bonisoli-Alquati A."/>
            <person name="Canova L."/>
            <person name="Gianfranceschi L."/>
            <person name="Horner D.S."/>
            <person name="Saino N."/>
        </authorList>
    </citation>
    <scope>NUCLEOTIDE SEQUENCE [LARGE SCALE GENOMIC DNA]</scope>
    <source>
        <strain evidence="9">Chelidonia</strain>
        <tissue evidence="9">Blood</tissue>
    </source>
</reference>
<dbReference type="PRINTS" id="PR02098">
    <property type="entry name" value="HYLETHALUSS1"/>
</dbReference>
<dbReference type="InterPro" id="IPR052319">
    <property type="entry name" value="Centriolar_ciliogenesis_assoc"/>
</dbReference>
<evidence type="ECO:0000256" key="3">
    <source>
        <dbReference type="ARBA" id="ARBA00010091"/>
    </source>
</evidence>
<proteinExistence type="inferred from homology"/>
<protein>
    <recommendedName>
        <fullName evidence="8">Centriolar and ciliogenesis-associated protein HYLS1 C-terminal domain-containing protein</fullName>
    </recommendedName>
</protein>
<dbReference type="Pfam" id="PF15311">
    <property type="entry name" value="HYLS1_C"/>
    <property type="match status" value="1"/>
</dbReference>
<dbReference type="OrthoDB" id="6343432at2759"/>
<comment type="similarity">
    <text evidence="3">Belongs to the HYLS1 family.</text>
</comment>
<evidence type="ECO:0000313" key="10">
    <source>
        <dbReference type="Proteomes" id="UP000269221"/>
    </source>
</evidence>
<evidence type="ECO:0000259" key="8">
    <source>
        <dbReference type="Pfam" id="PF15311"/>
    </source>
</evidence>
<dbReference type="Proteomes" id="UP000269221">
    <property type="component" value="Unassembled WGS sequence"/>
</dbReference>
<keyword evidence="10" id="KW-1185">Reference proteome</keyword>
<evidence type="ECO:0000256" key="6">
    <source>
        <dbReference type="ARBA" id="ARBA00023212"/>
    </source>
</evidence>
<dbReference type="PANTHER" id="PTHR34174:SF1">
    <property type="entry name" value="CENTRIOLAR AND CILIOGENESIS-ASSOCIATED PROTEIN HYLS1"/>
    <property type="match status" value="1"/>
</dbReference>
<evidence type="ECO:0000313" key="9">
    <source>
        <dbReference type="EMBL" id="RMB92086.1"/>
    </source>
</evidence>
<dbReference type="InterPro" id="IPR027918">
    <property type="entry name" value="HYLS1_C_dom"/>
</dbReference>
<feature type="domain" description="Centriolar and ciliogenesis-associated protein HYLS1 C-terminal" evidence="8">
    <location>
        <begin position="152"/>
        <end position="234"/>
    </location>
</feature>
<dbReference type="EMBL" id="QRBI01000231">
    <property type="protein sequence ID" value="RMB92086.1"/>
    <property type="molecule type" value="Genomic_DNA"/>
</dbReference>
<keyword evidence="5" id="KW-0970">Cilium biogenesis/degradation</keyword>
<comment type="subcellular location">
    <subcellularLocation>
        <location evidence="2">Cell projection</location>
        <location evidence="2">Cilium</location>
    </subcellularLocation>
    <subcellularLocation>
        <location evidence="1">Cytoplasm</location>
        <location evidence="1">Cytoskeleton</location>
        <location evidence="1">Microtubule organizing center</location>
        <location evidence="1">Centrosome</location>
        <location evidence="1">Centriole</location>
    </subcellularLocation>
</comment>
<accession>A0A3M0JBP7</accession>
<dbReference type="InterPro" id="IPR026227">
    <property type="entry name" value="HYLS1"/>
</dbReference>
<comment type="caution">
    <text evidence="9">The sequence shown here is derived from an EMBL/GenBank/DDBJ whole genome shotgun (WGS) entry which is preliminary data.</text>
</comment>
<keyword evidence="6" id="KW-0206">Cytoskeleton</keyword>
<evidence type="ECO:0000256" key="2">
    <source>
        <dbReference type="ARBA" id="ARBA00004138"/>
    </source>
</evidence>